<gene>
    <name evidence="1" type="ORF">RPERSI_LOCUS12956</name>
</gene>
<feature type="non-terminal residue" evidence="1">
    <location>
        <position position="410"/>
    </location>
</feature>
<evidence type="ECO:0000313" key="1">
    <source>
        <dbReference type="EMBL" id="CAG8738944.1"/>
    </source>
</evidence>
<dbReference type="Proteomes" id="UP000789920">
    <property type="component" value="Unassembled WGS sequence"/>
</dbReference>
<protein>
    <submittedName>
        <fullName evidence="1">18675_t:CDS:1</fullName>
    </submittedName>
</protein>
<reference evidence="1" key="1">
    <citation type="submission" date="2021-06" db="EMBL/GenBank/DDBJ databases">
        <authorList>
            <person name="Kallberg Y."/>
            <person name="Tangrot J."/>
            <person name="Rosling A."/>
        </authorList>
    </citation>
    <scope>NUCLEOTIDE SEQUENCE</scope>
    <source>
        <strain evidence="1">MA461A</strain>
    </source>
</reference>
<comment type="caution">
    <text evidence="1">The sequence shown here is derived from an EMBL/GenBank/DDBJ whole genome shotgun (WGS) entry which is preliminary data.</text>
</comment>
<proteinExistence type="predicted"/>
<keyword evidence="2" id="KW-1185">Reference proteome</keyword>
<dbReference type="EMBL" id="CAJVQC010028222">
    <property type="protein sequence ID" value="CAG8738944.1"/>
    <property type="molecule type" value="Genomic_DNA"/>
</dbReference>
<name>A0ACA9Q764_9GLOM</name>
<accession>A0ACA9Q764</accession>
<evidence type="ECO:0000313" key="2">
    <source>
        <dbReference type="Proteomes" id="UP000789920"/>
    </source>
</evidence>
<sequence length="410" mass="46508">MASHLREKKEPTNNTTDGKNSAEEYKFSTSGIANTVQTVGDAVQPFVPLFSMVTNIVQQLSTIYENAKCNQKICLVLVERVEIAQYAVKSLQRQKQANEEKFRNQKYYYAFVRFVNVLENIKKFSKEITQLSCFQKFINANAIKDAFDKNIREFEDVCSDLHFTIAMYDIERKEQEAKNVAEDIDVLNKSMDEVKSNLKVVMNEVAALASSMENLNLQASKSAGRATTVRTPLSEAYKAPTVDPIQLNEPFASDDNVRGSRKTVVKKLFCGLEVACKKVPNIENNDTAQSQKGQTELIILLKLGTLCPNITDSHEAKLSNFELSRTVQGLSAEVKNLLDIVRWLAPEKMRVTKAWQDEPSARPSDLEVQLKLRELYEQFQENSPQIRPKDPHCDIEIPDIELTESQIEMP</sequence>
<organism evidence="1 2">
    <name type="scientific">Racocetra persica</name>
    <dbReference type="NCBI Taxonomy" id="160502"/>
    <lineage>
        <taxon>Eukaryota</taxon>
        <taxon>Fungi</taxon>
        <taxon>Fungi incertae sedis</taxon>
        <taxon>Mucoromycota</taxon>
        <taxon>Glomeromycotina</taxon>
        <taxon>Glomeromycetes</taxon>
        <taxon>Diversisporales</taxon>
        <taxon>Gigasporaceae</taxon>
        <taxon>Racocetra</taxon>
    </lineage>
</organism>